<dbReference type="AlphaFoldDB" id="A0A6M8SR78"/>
<accession>A0A6M8SR78</accession>
<feature type="transmembrane region" description="Helical" evidence="1">
    <location>
        <begin position="324"/>
        <end position="345"/>
    </location>
</feature>
<evidence type="ECO:0000313" key="3">
    <source>
        <dbReference type="Proteomes" id="UP000504844"/>
    </source>
</evidence>
<keyword evidence="1" id="KW-1133">Transmembrane helix</keyword>
<keyword evidence="3" id="KW-1185">Reference proteome</keyword>
<reference evidence="2 3" key="1">
    <citation type="submission" date="2020-05" db="EMBL/GenBank/DDBJ databases">
        <title>Complete genome sequence of Deefgea sp. D17.</title>
        <authorList>
            <person name="Bae J.-W."/>
            <person name="Han J.E."/>
        </authorList>
    </citation>
    <scope>NUCLEOTIDE SEQUENCE [LARGE SCALE GENOMIC DNA]</scope>
    <source>
        <strain evidence="2 3">D17</strain>
    </source>
</reference>
<feature type="transmembrane region" description="Helical" evidence="1">
    <location>
        <begin position="283"/>
        <end position="303"/>
    </location>
</feature>
<name>A0A6M8SR78_9NEIS</name>
<feature type="transmembrane region" description="Helical" evidence="1">
    <location>
        <begin position="36"/>
        <end position="54"/>
    </location>
</feature>
<evidence type="ECO:0000256" key="1">
    <source>
        <dbReference type="SAM" id="Phobius"/>
    </source>
</evidence>
<protein>
    <submittedName>
        <fullName evidence="2">Uncharacterized protein</fullName>
    </submittedName>
</protein>
<feature type="transmembrane region" description="Helical" evidence="1">
    <location>
        <begin position="122"/>
        <end position="145"/>
    </location>
</feature>
<organism evidence="2 3">
    <name type="scientific">Deefgea piscis</name>
    <dbReference type="NCBI Taxonomy" id="2739061"/>
    <lineage>
        <taxon>Bacteria</taxon>
        <taxon>Pseudomonadati</taxon>
        <taxon>Pseudomonadota</taxon>
        <taxon>Betaproteobacteria</taxon>
        <taxon>Neisseriales</taxon>
        <taxon>Chitinibacteraceae</taxon>
        <taxon>Deefgea</taxon>
    </lineage>
</organism>
<gene>
    <name evidence="2" type="ORF">HQN60_10925</name>
</gene>
<feature type="transmembrane region" description="Helical" evidence="1">
    <location>
        <begin position="252"/>
        <end position="271"/>
    </location>
</feature>
<feature type="transmembrane region" description="Helical" evidence="1">
    <location>
        <begin position="182"/>
        <end position="200"/>
    </location>
</feature>
<dbReference type="KEGG" id="dee:HQN60_10925"/>
<evidence type="ECO:0000313" key="2">
    <source>
        <dbReference type="EMBL" id="QKJ67171.1"/>
    </source>
</evidence>
<dbReference type="Proteomes" id="UP000504844">
    <property type="component" value="Chromosome"/>
</dbReference>
<dbReference type="RefSeq" id="WP_173533674.1">
    <property type="nucleotide sequence ID" value="NZ_CP054143.1"/>
</dbReference>
<feature type="transmembrane region" description="Helical" evidence="1">
    <location>
        <begin position="390"/>
        <end position="411"/>
    </location>
</feature>
<keyword evidence="1" id="KW-0472">Membrane</keyword>
<feature type="transmembrane region" description="Helical" evidence="1">
    <location>
        <begin position="417"/>
        <end position="436"/>
    </location>
</feature>
<proteinExistence type="predicted"/>
<keyword evidence="1" id="KW-0812">Transmembrane</keyword>
<sequence>MSLGYQILASWRDPAVKAQRKWLFLQFWGRSVNKRIGWFFAYLFFACLCLLMPAELVKGFGYSIGMLCYMHVLSTAEVLVSLKKWRLRAAQLQIVAAQALLLYGVVWCGLGVIIWYRTANSTILFLLSFLLLLMLMLSLMLPQAITNKHPNPLQAEMFQVQGGLIPLALSLGFIVFPQYEWLIRQIFIFSSSCLLIAVIWQFTQFARPRQFANVELVEKCVEKLKPKSKHPMLLQLEMNMGGALDQKGLRKIFVSSFLFPYAFILASQHLLRMPTLDQWGAGALFLMLLPGFLAMFASGRQQWSGSWFTRSHSRSKLWREDEQLFVAVLLFNAVLHSVLMFIFRIDSLTNIFNGALLFVFGLASLRYLVFSLQWMWLYGLSADGRVLQTGAMPTYLSIFPIFIVVSIIWNSGAQNQIHLMIAVFALFSLILAFISYRKALKIDLGAIRRAKRS</sequence>
<feature type="transmembrane region" description="Helical" evidence="1">
    <location>
        <begin position="94"/>
        <end position="116"/>
    </location>
</feature>
<dbReference type="EMBL" id="CP054143">
    <property type="protein sequence ID" value="QKJ67171.1"/>
    <property type="molecule type" value="Genomic_DNA"/>
</dbReference>
<feature type="transmembrane region" description="Helical" evidence="1">
    <location>
        <begin position="351"/>
        <end position="369"/>
    </location>
</feature>